<name>Q8DV94_STRMU</name>
<reference evidence="1 2" key="1">
    <citation type="journal article" date="2002" name="Proc. Natl. Acad. Sci. U.S.A.">
        <title>Genome sequence of Streptococcus mutans UA159, a cariogenic dental pathogen.</title>
        <authorList>
            <person name="Ajdic D."/>
            <person name="McShan W.M."/>
            <person name="McLaughlin R.E."/>
            <person name="Savic G."/>
            <person name="Chang J."/>
            <person name="Carson M.B."/>
            <person name="Primeaux C."/>
            <person name="Tian R."/>
            <person name="Kenton S."/>
            <person name="Jia H."/>
            <person name="Lin S."/>
            <person name="Qian Y."/>
            <person name="Li S."/>
            <person name="Zhu H."/>
            <person name="Najar F."/>
            <person name="Lai H."/>
            <person name="White J."/>
            <person name="Roe B.A."/>
            <person name="Ferretti J.J."/>
        </authorList>
    </citation>
    <scope>NUCLEOTIDE SEQUENCE [LARGE SCALE GENOMIC DNA]</scope>
    <source>
        <strain evidence="2">ATCC 700610 / UA159</strain>
    </source>
</reference>
<dbReference type="OrthoDB" id="4772211at2"/>
<sequence length="183" mass="21585">MGATWVKKNNYFIFFLPGFNQRQQEYLDSCLDKNVKGIYLNGDSRCKNDLKNFVRKIIKEYIGICEEERIESEVERCCDKLHKISVIGKQYTAKITKVNNKVHDNIFLELDTLLPTGEEFHKGEKHWLQLYLRNENSNLPDKIEEGMTVTFVPKQITSFERKKYGNLNFRNIYAESGTVEIFR</sequence>
<dbReference type="KEGG" id="smu:SMU_605"/>
<dbReference type="HOGENOM" id="CLU_1474395_0_0_9"/>
<organism evidence="1 2">
    <name type="scientific">Streptococcus mutans serotype c (strain ATCC 700610 / UA159)</name>
    <dbReference type="NCBI Taxonomy" id="210007"/>
    <lineage>
        <taxon>Bacteria</taxon>
        <taxon>Bacillati</taxon>
        <taxon>Bacillota</taxon>
        <taxon>Bacilli</taxon>
        <taxon>Lactobacillales</taxon>
        <taxon>Streptococcaceae</taxon>
        <taxon>Streptococcus</taxon>
    </lineage>
</organism>
<evidence type="ECO:0000313" key="2">
    <source>
        <dbReference type="Proteomes" id="UP000002512"/>
    </source>
</evidence>
<dbReference type="STRING" id="210007.SMU_605"/>
<dbReference type="Proteomes" id="UP000002512">
    <property type="component" value="Chromosome"/>
</dbReference>
<keyword evidence="2" id="KW-1185">Reference proteome</keyword>
<dbReference type="EMBL" id="AE014133">
    <property type="protein sequence ID" value="AAN58343.1"/>
    <property type="molecule type" value="Genomic_DNA"/>
</dbReference>
<dbReference type="PATRIC" id="fig|210007.7.peg.537"/>
<protein>
    <submittedName>
        <fullName evidence="1">Uncharacterized protein</fullName>
    </submittedName>
</protein>
<dbReference type="AlphaFoldDB" id="Q8DV94"/>
<accession>Q8DV94</accession>
<evidence type="ECO:0000313" key="1">
    <source>
        <dbReference type="EMBL" id="AAN58343.1"/>
    </source>
</evidence>
<gene>
    <name evidence="1" type="ordered locus">SMU_605</name>
</gene>
<proteinExistence type="predicted"/>